<evidence type="ECO:0000256" key="4">
    <source>
        <dbReference type="ARBA" id="ARBA00023015"/>
    </source>
</evidence>
<dbReference type="PANTHER" id="PTHR43547">
    <property type="entry name" value="TWO-COMPONENT HISTIDINE KINASE"/>
    <property type="match status" value="1"/>
</dbReference>
<feature type="domain" description="Histidine kinase" evidence="9">
    <location>
        <begin position="863"/>
        <end position="1106"/>
    </location>
</feature>
<dbReference type="GO" id="GO:0043565">
    <property type="term" value="F:sequence-specific DNA binding"/>
    <property type="evidence" value="ECO:0007669"/>
    <property type="project" value="InterPro"/>
</dbReference>
<dbReference type="SUPFAM" id="SSF50998">
    <property type="entry name" value="Quinoprotein alcohol dehydrogenase-like"/>
    <property type="match status" value="1"/>
</dbReference>
<dbReference type="InterPro" id="IPR011123">
    <property type="entry name" value="Y_Y_Y"/>
</dbReference>
<dbReference type="InterPro" id="IPR018062">
    <property type="entry name" value="HTH_AraC-typ_CS"/>
</dbReference>
<dbReference type="SMART" id="SM00448">
    <property type="entry name" value="REC"/>
    <property type="match status" value="1"/>
</dbReference>
<evidence type="ECO:0000313" key="11">
    <source>
        <dbReference type="EMBL" id="SDH82226.1"/>
    </source>
</evidence>
<dbReference type="SUPFAM" id="SSF46689">
    <property type="entry name" value="Homeodomain-like"/>
    <property type="match status" value="1"/>
</dbReference>
<evidence type="ECO:0000259" key="10">
    <source>
        <dbReference type="PROSITE" id="PS50110"/>
    </source>
</evidence>
<dbReference type="InterPro" id="IPR009057">
    <property type="entry name" value="Homeodomain-like_sf"/>
</dbReference>
<keyword evidence="5" id="KW-0238">DNA-binding</keyword>
<reference evidence="11 12" key="1">
    <citation type="submission" date="2016-10" db="EMBL/GenBank/DDBJ databases">
        <authorList>
            <person name="de Groot N.N."/>
        </authorList>
    </citation>
    <scope>NUCLEOTIDE SEQUENCE [LARGE SCALE GENOMIC DNA]</scope>
    <source>
        <strain evidence="11 12">NLAE-zl-C57</strain>
    </source>
</reference>
<dbReference type="Pfam" id="PF07495">
    <property type="entry name" value="Y_Y_Y"/>
    <property type="match status" value="1"/>
</dbReference>
<dbReference type="Pfam" id="PF12833">
    <property type="entry name" value="HTH_18"/>
    <property type="match status" value="1"/>
</dbReference>
<dbReference type="SMART" id="SM00387">
    <property type="entry name" value="HATPase_c"/>
    <property type="match status" value="1"/>
</dbReference>
<dbReference type="Pfam" id="PF00072">
    <property type="entry name" value="Response_reg"/>
    <property type="match status" value="1"/>
</dbReference>
<dbReference type="Pfam" id="PF00512">
    <property type="entry name" value="HisKA"/>
    <property type="match status" value="1"/>
</dbReference>
<feature type="domain" description="Response regulatory" evidence="10">
    <location>
        <begin position="1151"/>
        <end position="1266"/>
    </location>
</feature>
<dbReference type="PROSITE" id="PS00041">
    <property type="entry name" value="HTH_ARAC_FAMILY_1"/>
    <property type="match status" value="1"/>
</dbReference>
<dbReference type="SUPFAM" id="SSF52172">
    <property type="entry name" value="CheY-like"/>
    <property type="match status" value="1"/>
</dbReference>
<dbReference type="InterPro" id="IPR011110">
    <property type="entry name" value="Reg_prop"/>
</dbReference>
<evidence type="ECO:0000259" key="8">
    <source>
        <dbReference type="PROSITE" id="PS01124"/>
    </source>
</evidence>
<evidence type="ECO:0000256" key="3">
    <source>
        <dbReference type="ARBA" id="ARBA00022553"/>
    </source>
</evidence>
<dbReference type="PROSITE" id="PS01124">
    <property type="entry name" value="HTH_ARAC_FAMILY_2"/>
    <property type="match status" value="1"/>
</dbReference>
<keyword evidence="4" id="KW-0805">Transcription regulation</keyword>
<evidence type="ECO:0000259" key="9">
    <source>
        <dbReference type="PROSITE" id="PS50109"/>
    </source>
</evidence>
<dbReference type="GO" id="GO:0000155">
    <property type="term" value="F:phosphorelay sensor kinase activity"/>
    <property type="evidence" value="ECO:0007669"/>
    <property type="project" value="InterPro"/>
</dbReference>
<evidence type="ECO:0000256" key="7">
    <source>
        <dbReference type="PROSITE-ProRule" id="PRU00169"/>
    </source>
</evidence>
<dbReference type="Pfam" id="PF02518">
    <property type="entry name" value="HATPase_c"/>
    <property type="match status" value="1"/>
</dbReference>
<comment type="catalytic activity">
    <reaction evidence="1">
        <text>ATP + protein L-histidine = ADP + protein N-phospho-L-histidine.</text>
        <dbReference type="EC" id="2.7.13.3"/>
    </reaction>
</comment>
<dbReference type="Gene3D" id="1.10.10.60">
    <property type="entry name" value="Homeodomain-like"/>
    <property type="match status" value="1"/>
</dbReference>
<dbReference type="CDD" id="cd17574">
    <property type="entry name" value="REC_OmpR"/>
    <property type="match status" value="1"/>
</dbReference>
<evidence type="ECO:0000313" key="12">
    <source>
        <dbReference type="Proteomes" id="UP000181870"/>
    </source>
</evidence>
<evidence type="ECO:0000256" key="1">
    <source>
        <dbReference type="ARBA" id="ARBA00000085"/>
    </source>
</evidence>
<dbReference type="InterPro" id="IPR036890">
    <property type="entry name" value="HATPase_C_sf"/>
</dbReference>
<dbReference type="PANTHER" id="PTHR43547:SF2">
    <property type="entry name" value="HYBRID SIGNAL TRANSDUCTION HISTIDINE KINASE C"/>
    <property type="match status" value="1"/>
</dbReference>
<dbReference type="InterPro" id="IPR011006">
    <property type="entry name" value="CheY-like_superfamily"/>
</dbReference>
<dbReference type="Proteomes" id="UP000181870">
    <property type="component" value="Unassembled WGS sequence"/>
</dbReference>
<dbReference type="RefSeq" id="WP_081352678.1">
    <property type="nucleotide sequence ID" value="NZ_FNDO01000014.1"/>
</dbReference>
<sequence>MIKNNLISITLKLLFHTRSFSFIAFLIFLSICFPRAYATESGIFNFSNINLKNGLSQLSVLAIAQDSKGYIWFATRNGLNKYDGEKFTIYKHDNDDPHSLSDNHITCLLPDDANEGLWVGTNNGLNYINLKTNQITKYQTDDYPNMPGNNIAVLQFDQSGNLWVGTRTGLCIWQPRSGEFKKKYSDHVPENEAIMQLYIDAEKRLYIGTHRHGLFICTPEMELIQQLNKSTQPALSDDAISCIFEDSQHQVWIGTETRGLNKWNPKTKDLSIYNQKNSGLTNDYIRCITEQDQKLIIGTFDGLSILDLRNDDISKYNRFDANQNSLSHFSVRSIYIDREKTLWVGTYSGGVNYYNPLNNRFIFYHPVENNNQKLYNIFGTMVYDSTSLWIATEGGGLMQFDPITKEYTNFLIEQTSKGLFNKNIIKSLLLDGDYIWCGTSTGGVYKFHIPSKKFTLVYSFGREKNFAIYTFYKDAENNLWIGTTADKGLVKLSPDGKITNQFPYGKEKKEFVNFTSLRSFLPLNTHTFLIGTRSFGLYEYDMQKGTVLRCNMSETNPNQKLENNYITSMVRKANGEIWFSTFGGGIYLYKQGTGVVKHIGKKEGLPNNEIYAMVEHNNNLWISVDKEIAELNTKTGQIRSYDCFVGSETLEFTPQGVISLPHGEIYFSGSNGFLSFTPGSLLKNNTMPPVVLTQLTVNNKVITPNDDTHLLDSAPDDTQTLVLAYNQNNFSIAYSALNYILHKQNQYAYKLSGHDEDWNYVGSRKEAFYTNIAPGKYTFQVIASNNDGVWNETGKKMEIIIRSPWWGTPLAYILYVLSALGIMFTIGYYMYSKHKLELDLRMKQMEKQRMEEFHQTKLHLFTNFSHELRTPLTLIISPLEELMKRAEVPQFIRTQLEMILKNARRLLLLVNQLMDLQKNQSGNLTLQLSQSDLNAFLLEIFYTFRQIAESKRIHFEYQAPQGEVTACFDQGLLEKAVFNLLSNAFKFTVPGDTITLRLLLITDIDTLRQEHSDWLSEHSPLITSHQGSYLVIQVADTGKGIPEDERTQIFTPFYQVGHTTGSENMNGTGIGLSLTQSVVHLHHGEIGVTANTPKGSVFTILLPNHTMTEEEVADAVVLPEETNEQVEKGMSGAIDSENTVSGATPSLPGKTVLLVEDNEEIRSYVKGHLEQYYHVLEADNGSDAFEIILKEFPDLVVTDIMMPGIDGLELCSLIKNNLQTGHIPVILLTARTMVMHVKEGFLSGADDYVVKPFNIDVLLVRIYNLLAQREKLKSVYSKNFSLQSIGIEVETTSADEKFMQKLFKIIEKYLTDPDLKVDKICEEMGFSRSNLYRKLKAITDLPLNDLIRHKRLEIATQMLKQTEMNITEIATATGFSTLAYFTKCFKSAYGVSPSEYQKSHSGHTDIDTIRK</sequence>
<dbReference type="Gene3D" id="2.60.40.10">
    <property type="entry name" value="Immunoglobulins"/>
    <property type="match status" value="1"/>
</dbReference>
<dbReference type="PRINTS" id="PR00344">
    <property type="entry name" value="BCTRLSENSOR"/>
</dbReference>
<feature type="domain" description="HTH araC/xylS-type" evidence="8">
    <location>
        <begin position="1300"/>
        <end position="1399"/>
    </location>
</feature>
<dbReference type="PROSITE" id="PS50110">
    <property type="entry name" value="RESPONSE_REGULATORY"/>
    <property type="match status" value="1"/>
</dbReference>
<dbReference type="InterPro" id="IPR004358">
    <property type="entry name" value="Sig_transdc_His_kin-like_C"/>
</dbReference>
<evidence type="ECO:0000256" key="5">
    <source>
        <dbReference type="ARBA" id="ARBA00023125"/>
    </source>
</evidence>
<dbReference type="SUPFAM" id="SSF101898">
    <property type="entry name" value="NHL repeat"/>
    <property type="match status" value="1"/>
</dbReference>
<dbReference type="FunFam" id="2.60.40.10:FF:000791">
    <property type="entry name" value="Two-component system sensor histidine kinase/response regulator"/>
    <property type="match status" value="1"/>
</dbReference>
<dbReference type="GO" id="GO:0003700">
    <property type="term" value="F:DNA-binding transcription factor activity"/>
    <property type="evidence" value="ECO:0007669"/>
    <property type="project" value="InterPro"/>
</dbReference>
<keyword evidence="11" id="KW-0418">Kinase</keyword>
<dbReference type="SUPFAM" id="SSF55874">
    <property type="entry name" value="ATPase domain of HSP90 chaperone/DNA topoisomerase II/histidine kinase"/>
    <property type="match status" value="1"/>
</dbReference>
<evidence type="ECO:0000256" key="6">
    <source>
        <dbReference type="ARBA" id="ARBA00023163"/>
    </source>
</evidence>
<keyword evidence="3 7" id="KW-0597">Phosphoprotein</keyword>
<dbReference type="CDD" id="cd00075">
    <property type="entry name" value="HATPase"/>
    <property type="match status" value="1"/>
</dbReference>
<dbReference type="InterPro" id="IPR003594">
    <property type="entry name" value="HATPase_dom"/>
</dbReference>
<dbReference type="InterPro" id="IPR013783">
    <property type="entry name" value="Ig-like_fold"/>
</dbReference>
<feature type="modified residue" description="4-aspartylphosphate" evidence="7">
    <location>
        <position position="1199"/>
    </location>
</feature>
<dbReference type="InterPro" id="IPR018060">
    <property type="entry name" value="HTH_AraC"/>
</dbReference>
<dbReference type="InterPro" id="IPR001789">
    <property type="entry name" value="Sig_transdc_resp-reg_receiver"/>
</dbReference>
<organism evidence="11 12">
    <name type="scientific">Bacteroides ovatus</name>
    <dbReference type="NCBI Taxonomy" id="28116"/>
    <lineage>
        <taxon>Bacteria</taxon>
        <taxon>Pseudomonadati</taxon>
        <taxon>Bacteroidota</taxon>
        <taxon>Bacteroidia</taxon>
        <taxon>Bacteroidales</taxon>
        <taxon>Bacteroidaceae</taxon>
        <taxon>Bacteroides</taxon>
    </lineage>
</organism>
<name>A0A1G8FJM8_BACOV</name>
<dbReference type="Pfam" id="PF07494">
    <property type="entry name" value="Reg_prop"/>
    <property type="match status" value="3"/>
</dbReference>
<keyword evidence="6" id="KW-0804">Transcription</keyword>
<dbReference type="InterPro" id="IPR015943">
    <property type="entry name" value="WD40/YVTN_repeat-like_dom_sf"/>
</dbReference>
<dbReference type="InterPro" id="IPR036097">
    <property type="entry name" value="HisK_dim/P_sf"/>
</dbReference>
<proteinExistence type="predicted"/>
<dbReference type="Gene3D" id="3.40.50.2300">
    <property type="match status" value="1"/>
</dbReference>
<accession>A0A1G8FJM8</accession>
<dbReference type="PROSITE" id="PS50109">
    <property type="entry name" value="HIS_KIN"/>
    <property type="match status" value="1"/>
</dbReference>
<dbReference type="InterPro" id="IPR005467">
    <property type="entry name" value="His_kinase_dom"/>
</dbReference>
<dbReference type="InterPro" id="IPR011047">
    <property type="entry name" value="Quinoprotein_ADH-like_sf"/>
</dbReference>
<dbReference type="EC" id="2.7.13.3" evidence="2"/>
<evidence type="ECO:0000256" key="2">
    <source>
        <dbReference type="ARBA" id="ARBA00012438"/>
    </source>
</evidence>
<dbReference type="CDD" id="cd00082">
    <property type="entry name" value="HisKA"/>
    <property type="match status" value="1"/>
</dbReference>
<dbReference type="Gene3D" id="3.30.565.10">
    <property type="entry name" value="Histidine kinase-like ATPase, C-terminal domain"/>
    <property type="match status" value="1"/>
</dbReference>
<dbReference type="SUPFAM" id="SSF47384">
    <property type="entry name" value="Homodimeric domain of signal transducing histidine kinase"/>
    <property type="match status" value="1"/>
</dbReference>
<keyword evidence="11" id="KW-0808">Transferase</keyword>
<protein>
    <recommendedName>
        <fullName evidence="2">histidine kinase</fullName>
        <ecNumber evidence="2">2.7.13.3</ecNumber>
    </recommendedName>
</protein>
<dbReference type="EMBL" id="FNDO01000014">
    <property type="protein sequence ID" value="SDH82226.1"/>
    <property type="molecule type" value="Genomic_DNA"/>
</dbReference>
<gene>
    <name evidence="11" type="ORF">SAMN05192582_101440</name>
</gene>
<dbReference type="SMART" id="SM00388">
    <property type="entry name" value="HisKA"/>
    <property type="match status" value="1"/>
</dbReference>
<dbReference type="Gene3D" id="2.130.10.10">
    <property type="entry name" value="YVTN repeat-like/Quinoprotein amine dehydrogenase"/>
    <property type="match status" value="2"/>
</dbReference>
<dbReference type="SMART" id="SM00342">
    <property type="entry name" value="HTH_ARAC"/>
    <property type="match status" value="1"/>
</dbReference>
<dbReference type="Gene3D" id="1.10.287.130">
    <property type="match status" value="1"/>
</dbReference>
<dbReference type="InterPro" id="IPR003661">
    <property type="entry name" value="HisK_dim/P_dom"/>
</dbReference>